<sequence length="96" mass="11078">MHYLLVRCLIFAIPKEANETLSLVHRFRKRCCLLLRNLTLAHSRLLNDAFCNRIWRSANDAETSNCFLTAVDRSLWVLYSDCPCLSQSAVAVYARD</sequence>
<dbReference type="AlphaFoldDB" id="A0A1X0RBQ2"/>
<protein>
    <submittedName>
        <fullName evidence="1">Uncharacterized protein</fullName>
    </submittedName>
</protein>
<evidence type="ECO:0000313" key="1">
    <source>
        <dbReference type="EMBL" id="ORE09351.1"/>
    </source>
</evidence>
<proteinExistence type="predicted"/>
<reference evidence="1" key="1">
    <citation type="journal article" date="2016" name="Proc. Natl. Acad. Sci. U.S.A.">
        <title>Lipid metabolic changes in an early divergent fungus govern the establishment of a mutualistic symbiosis with endobacteria.</title>
        <authorList>
            <person name="Lastovetsky O.A."/>
            <person name="Gaspar M.L."/>
            <person name="Mondo S.J."/>
            <person name="LaButti K.M."/>
            <person name="Sandor L."/>
            <person name="Grigoriev I.V."/>
            <person name="Henry S.A."/>
            <person name="Pawlowska T.E."/>
        </authorList>
    </citation>
    <scope>NUCLEOTIDE SEQUENCE [LARGE SCALE GENOMIC DNA]</scope>
    <source>
        <strain evidence="1">ATCC 52814</strain>
    </source>
</reference>
<accession>A0A1X0RBQ2</accession>
<dbReference type="Proteomes" id="UP000242414">
    <property type="component" value="Unassembled WGS sequence"/>
</dbReference>
<name>A0A1X0RBQ2_RHIZD</name>
<organism evidence="1">
    <name type="scientific">Rhizopus microsporus var. microsporus</name>
    <dbReference type="NCBI Taxonomy" id="86635"/>
    <lineage>
        <taxon>Eukaryota</taxon>
        <taxon>Fungi</taxon>
        <taxon>Fungi incertae sedis</taxon>
        <taxon>Mucoromycota</taxon>
        <taxon>Mucoromycotina</taxon>
        <taxon>Mucoromycetes</taxon>
        <taxon>Mucorales</taxon>
        <taxon>Mucorineae</taxon>
        <taxon>Rhizopodaceae</taxon>
        <taxon>Rhizopus</taxon>
    </lineage>
</organism>
<gene>
    <name evidence="1" type="ORF">BCV72DRAFT_320360</name>
</gene>
<dbReference type="EMBL" id="KV921877">
    <property type="protein sequence ID" value="ORE09351.1"/>
    <property type="molecule type" value="Genomic_DNA"/>
</dbReference>
<dbReference type="VEuPathDB" id="FungiDB:BCV72DRAFT_320360"/>